<evidence type="ECO:0000313" key="2">
    <source>
        <dbReference type="Proteomes" id="UP000265618"/>
    </source>
</evidence>
<protein>
    <submittedName>
        <fullName evidence="1">Uncharacterized protein</fullName>
    </submittedName>
</protein>
<proteinExistence type="predicted"/>
<dbReference type="EMBL" id="BDIP01003678">
    <property type="protein sequence ID" value="GIQ87999.1"/>
    <property type="molecule type" value="Genomic_DNA"/>
</dbReference>
<dbReference type="AlphaFoldDB" id="A0A9K3D2S6"/>
<reference evidence="1 2" key="1">
    <citation type="journal article" date="2018" name="PLoS ONE">
        <title>The draft genome of Kipferlia bialata reveals reductive genome evolution in fornicate parasites.</title>
        <authorList>
            <person name="Tanifuji G."/>
            <person name="Takabayashi S."/>
            <person name="Kume K."/>
            <person name="Takagi M."/>
            <person name="Nakayama T."/>
            <person name="Kamikawa R."/>
            <person name="Inagaki Y."/>
            <person name="Hashimoto T."/>
        </authorList>
    </citation>
    <scope>NUCLEOTIDE SEQUENCE [LARGE SCALE GENOMIC DNA]</scope>
    <source>
        <strain evidence="1">NY0173</strain>
    </source>
</reference>
<organism evidence="1 2">
    <name type="scientific">Kipferlia bialata</name>
    <dbReference type="NCBI Taxonomy" id="797122"/>
    <lineage>
        <taxon>Eukaryota</taxon>
        <taxon>Metamonada</taxon>
        <taxon>Carpediemonas-like organisms</taxon>
        <taxon>Kipferlia</taxon>
    </lineage>
</organism>
<comment type="caution">
    <text evidence="1">The sequence shown here is derived from an EMBL/GenBank/DDBJ whole genome shotgun (WGS) entry which is preliminary data.</text>
</comment>
<dbReference type="Proteomes" id="UP000265618">
    <property type="component" value="Unassembled WGS sequence"/>
</dbReference>
<keyword evidence="2" id="KW-1185">Reference proteome</keyword>
<evidence type="ECO:0000313" key="1">
    <source>
        <dbReference type="EMBL" id="GIQ87999.1"/>
    </source>
</evidence>
<name>A0A9K3D2S6_9EUKA</name>
<accession>A0A9K3D2S6</accession>
<gene>
    <name evidence="1" type="ORF">KIPB_010155</name>
</gene>
<sequence>MRRWMSNVMRLDLDLPDWTLQWFGKRMVDEESSSYEYSEDTMPDDWSLDDDPAFWRTIMECKEAEEYLYMQKRSDTPLRPFSDAQMRNLDPEDFIILMGLLKRELDKEFNELDPFLRGQYFRMNRNITQIVTERLQEGVKYVPSWTPPWLPEDSMSETEP</sequence>